<protein>
    <submittedName>
        <fullName evidence="1">Uncharacterized protein</fullName>
    </submittedName>
</protein>
<organism evidence="1 2">
    <name type="scientific">Sporolactobacillus nakayamae</name>
    <dbReference type="NCBI Taxonomy" id="269670"/>
    <lineage>
        <taxon>Bacteria</taxon>
        <taxon>Bacillati</taxon>
        <taxon>Bacillota</taxon>
        <taxon>Bacilli</taxon>
        <taxon>Bacillales</taxon>
        <taxon>Sporolactobacillaceae</taxon>
        <taxon>Sporolactobacillus</taxon>
    </lineage>
</organism>
<reference evidence="2" key="1">
    <citation type="submission" date="2016-10" db="EMBL/GenBank/DDBJ databases">
        <authorList>
            <person name="Varghese N."/>
            <person name="Submissions S."/>
        </authorList>
    </citation>
    <scope>NUCLEOTIDE SEQUENCE [LARGE SCALE GENOMIC DNA]</scope>
    <source>
        <strain evidence="2">ATCC 700379</strain>
    </source>
</reference>
<dbReference type="AlphaFoldDB" id="A0A1I2TMY7"/>
<dbReference type="Proteomes" id="UP000198752">
    <property type="component" value="Unassembled WGS sequence"/>
</dbReference>
<dbReference type="Gene3D" id="3.40.1620.10">
    <property type="entry name" value="YefM-like domain"/>
    <property type="match status" value="1"/>
</dbReference>
<keyword evidence="2" id="KW-1185">Reference proteome</keyword>
<evidence type="ECO:0000313" key="2">
    <source>
        <dbReference type="Proteomes" id="UP000198752"/>
    </source>
</evidence>
<gene>
    <name evidence="1" type="ORF">SAMN02982927_02310</name>
</gene>
<accession>A0A1I2TMY7</accession>
<dbReference type="EMBL" id="FOOY01000015">
    <property type="protein sequence ID" value="SFG63816.1"/>
    <property type="molecule type" value="Genomic_DNA"/>
</dbReference>
<sequence length="52" mass="6144">MILQDALQATQVRKDFSRFIDTVIHDKPQAVKRNHDVFWSLYQTMVTEAFFG</sequence>
<evidence type="ECO:0000313" key="1">
    <source>
        <dbReference type="EMBL" id="SFG63816.1"/>
    </source>
</evidence>
<proteinExistence type="predicted"/>
<name>A0A1I2TMY7_9BACL</name>